<evidence type="ECO:0000256" key="1">
    <source>
        <dbReference type="ARBA" id="ARBA00022729"/>
    </source>
</evidence>
<reference evidence="2 3" key="1">
    <citation type="submission" date="2018-07" db="EMBL/GenBank/DDBJ databases">
        <title>Genomic Encyclopedia of Type Strains, Phase IV (KMG-IV): sequencing the most valuable type-strain genomes for metagenomic binning, comparative biology and taxonomic classification.</title>
        <authorList>
            <person name="Goeker M."/>
        </authorList>
    </citation>
    <scope>NUCLEOTIDE SEQUENCE [LARGE SCALE GENOMIC DNA]</scope>
    <source>
        <strain evidence="2 3">DSM 21410</strain>
    </source>
</reference>
<dbReference type="InterPro" id="IPR017853">
    <property type="entry name" value="GH"/>
</dbReference>
<dbReference type="SUPFAM" id="SSF51445">
    <property type="entry name" value="(Trans)glycosidases"/>
    <property type="match status" value="1"/>
</dbReference>
<name>A0A369AAA0_9FLAO</name>
<organism evidence="2 3">
    <name type="scientific">Schleiferia thermophila</name>
    <dbReference type="NCBI Taxonomy" id="884107"/>
    <lineage>
        <taxon>Bacteria</taxon>
        <taxon>Pseudomonadati</taxon>
        <taxon>Bacteroidota</taxon>
        <taxon>Flavobacteriia</taxon>
        <taxon>Flavobacteriales</taxon>
        <taxon>Schleiferiaceae</taxon>
        <taxon>Schleiferia</taxon>
    </lineage>
</organism>
<evidence type="ECO:0000313" key="3">
    <source>
        <dbReference type="Proteomes" id="UP000253517"/>
    </source>
</evidence>
<dbReference type="AlphaFoldDB" id="A0A369AAA0"/>
<dbReference type="InterPro" id="IPR008969">
    <property type="entry name" value="CarboxyPept-like_regulatory"/>
</dbReference>
<dbReference type="SUPFAM" id="SSF49464">
    <property type="entry name" value="Carboxypeptidase regulatory domain-like"/>
    <property type="match status" value="1"/>
</dbReference>
<proteinExistence type="predicted"/>
<dbReference type="Gene3D" id="3.20.20.80">
    <property type="entry name" value="Glycosidases"/>
    <property type="match status" value="1"/>
</dbReference>
<accession>A0A369AAA0</accession>
<keyword evidence="1" id="KW-0732">Signal</keyword>
<comment type="caution">
    <text evidence="2">The sequence shown here is derived from an EMBL/GenBank/DDBJ whole genome shotgun (WGS) entry which is preliminary data.</text>
</comment>
<dbReference type="EMBL" id="QPJS01000001">
    <property type="protein sequence ID" value="RCX05017.1"/>
    <property type="molecule type" value="Genomic_DNA"/>
</dbReference>
<evidence type="ECO:0000313" key="2">
    <source>
        <dbReference type="EMBL" id="RCX05017.1"/>
    </source>
</evidence>
<sequence>MMKKIFWPTILLLLFLYPKYGHAFKGTVRNIYAQPISNALVEFVNESGEKFTTRTNAQGVFEINLKLFDTEAEKKGLYVFGNYPNPFYRETVIPFYLNREKKVTLYIADRSGRILFTAFRNKLYPKGINNYRLHTLMDNGAYLPPGMYLAVLTDGKVSHSTKLLVISSGTQSPNIRDIQDISLETLDPSVYQLTISAPGYKDYVNKRFIPADRDERFFVLHQHDSLPWKCVDHYLARHQSDGSYAPVFINGICLGISTPGTNPGELAASKEEYRRWLKLIWEAGYNSFRTYTIHYPRFYEVLDEFNAEHIERPLWLNQGIWLDDEFVTYNLYDKEQEYRNDIEEVIDAMHGNRTIPERPGRASGTYALDVTPWIMCWMLGREVEPYEIIGTDTLNPTKTSWDGEYVSIDSASPSEAWYAQMIDFAFKHEWETYGVQRPIGNSSWPTLDPLHHPTELPELSDEDIAQVDLTGLKLKKAYGGYFASYHAYPYYPNFISDDPGYQTFSDQYGPNSYLGYLTDLKNHYGNKPLLLGEYGVPTSWGTASYAHSGMHHGGHTEEKKAFYNIRMIQNIHQTHCAGGYVFAWMDEWFKTMWYTNPYGPTRDRRALWHNVVSAEENFGLLAFETDSPTFNRWPVLSNSCFEKLTYDYGQDFFYILVRLRQPLQGSDTLWFGIDTYDPELGESILPNGRILTGSRAEFALMITADTGKLYVTEAYNPFAINIYHIDPTFAPPQAKWHSTKTDGKPWEILRFTNGYRDFEVDTIGHFYVKKPDEPYINKHAIIWLDSLEFVVRIPWTYLLVADPSDHQVVHDYRETKQNERRKTDGFFITAFRNEQCGLPTPYRLLWPRWDKAWPYKERIKESYWIVKDANFTLDLKPF</sequence>
<dbReference type="Proteomes" id="UP000253517">
    <property type="component" value="Unassembled WGS sequence"/>
</dbReference>
<keyword evidence="3" id="KW-1185">Reference proteome</keyword>
<dbReference type="NCBIfam" id="TIGR04183">
    <property type="entry name" value="Por_Secre_tail"/>
    <property type="match status" value="1"/>
</dbReference>
<gene>
    <name evidence="2" type="ORF">DES35_101296</name>
</gene>
<dbReference type="RefSeq" id="WP_125039375.1">
    <property type="nucleotide sequence ID" value="NZ_QPJS01000001.1"/>
</dbReference>
<dbReference type="InterPro" id="IPR026444">
    <property type="entry name" value="Secre_tail"/>
</dbReference>
<protein>
    <submittedName>
        <fullName evidence="2">Putative secreted protein (Por secretion system target)</fullName>
    </submittedName>
</protein>